<dbReference type="Proteomes" id="UP000271098">
    <property type="component" value="Unassembled WGS sequence"/>
</dbReference>
<proteinExistence type="predicted"/>
<reference evidence="1 2" key="2">
    <citation type="submission" date="2018-11" db="EMBL/GenBank/DDBJ databases">
        <authorList>
            <consortium name="Pathogen Informatics"/>
        </authorList>
    </citation>
    <scope>NUCLEOTIDE SEQUENCE [LARGE SCALE GENOMIC DNA]</scope>
</reference>
<evidence type="ECO:0000313" key="3">
    <source>
        <dbReference type="WBParaSite" id="GPUH_0000484201-mRNA-1"/>
    </source>
</evidence>
<dbReference type="WBParaSite" id="GPUH_0000484201-mRNA-1">
    <property type="protein sequence ID" value="GPUH_0000484201-mRNA-1"/>
    <property type="gene ID" value="GPUH_0000484201"/>
</dbReference>
<dbReference type="EMBL" id="UYRT01009531">
    <property type="protein sequence ID" value="VDK47608.1"/>
    <property type="molecule type" value="Genomic_DNA"/>
</dbReference>
<evidence type="ECO:0000313" key="1">
    <source>
        <dbReference type="EMBL" id="VDK47608.1"/>
    </source>
</evidence>
<dbReference type="AlphaFoldDB" id="A0A183D7Z4"/>
<sequence length="35" mass="4247">MDIWHAEMISRDEMVAQERRRSAASNMRFAYLARF</sequence>
<reference evidence="3" key="1">
    <citation type="submission" date="2016-06" db="UniProtKB">
        <authorList>
            <consortium name="WormBaseParasite"/>
        </authorList>
    </citation>
    <scope>IDENTIFICATION</scope>
</reference>
<gene>
    <name evidence="1" type="ORF">GPUH_LOCUS4835</name>
</gene>
<name>A0A183D7Z4_9BILA</name>
<organism evidence="3">
    <name type="scientific">Gongylonema pulchrum</name>
    <dbReference type="NCBI Taxonomy" id="637853"/>
    <lineage>
        <taxon>Eukaryota</taxon>
        <taxon>Metazoa</taxon>
        <taxon>Ecdysozoa</taxon>
        <taxon>Nematoda</taxon>
        <taxon>Chromadorea</taxon>
        <taxon>Rhabditida</taxon>
        <taxon>Spirurina</taxon>
        <taxon>Spiruromorpha</taxon>
        <taxon>Spiruroidea</taxon>
        <taxon>Gongylonematidae</taxon>
        <taxon>Gongylonema</taxon>
    </lineage>
</organism>
<accession>A0A183D7Z4</accession>
<protein>
    <submittedName>
        <fullName evidence="3">HMG box domain-containing protein</fullName>
    </submittedName>
</protein>
<evidence type="ECO:0000313" key="2">
    <source>
        <dbReference type="Proteomes" id="UP000271098"/>
    </source>
</evidence>
<keyword evidence="2" id="KW-1185">Reference proteome</keyword>